<gene>
    <name evidence="1" type="ORF">KP509_18G046800</name>
</gene>
<sequence>MCGGLREFDRLVTVDAPRFPMSLLRHELKPHRKNYIDQPHAGGFSYFCPVAESREISHFVLKGRIEMDMVAAHVSLKPSLIRDNLSSAPQPDGFLADGMNAGAVGRNGLCNISIPQQHAFKKSSKQCIFLPLSPPHEGQYMETRDMFSGGFRTHASYVGDASDWAWTSICTEEIVHFVVASGGIATS</sequence>
<keyword evidence="2" id="KW-1185">Reference proteome</keyword>
<dbReference type="AlphaFoldDB" id="A0A8T2SQV5"/>
<reference evidence="1" key="1">
    <citation type="submission" date="2021-08" db="EMBL/GenBank/DDBJ databases">
        <title>WGS assembly of Ceratopteris richardii.</title>
        <authorList>
            <person name="Marchant D.B."/>
            <person name="Chen G."/>
            <person name="Jenkins J."/>
            <person name="Shu S."/>
            <person name="Leebens-Mack J."/>
            <person name="Grimwood J."/>
            <person name="Schmutz J."/>
            <person name="Soltis P."/>
            <person name="Soltis D."/>
            <person name="Chen Z.-H."/>
        </authorList>
    </citation>
    <scope>NUCLEOTIDE SEQUENCE</scope>
    <source>
        <strain evidence="1">Whitten #5841</strain>
        <tissue evidence="1">Leaf</tissue>
    </source>
</reference>
<proteinExistence type="predicted"/>
<comment type="caution">
    <text evidence="1">The sequence shown here is derived from an EMBL/GenBank/DDBJ whole genome shotgun (WGS) entry which is preliminary data.</text>
</comment>
<name>A0A8T2SQV5_CERRI</name>
<dbReference type="EMBL" id="CM035423">
    <property type="protein sequence ID" value="KAH7365796.1"/>
    <property type="molecule type" value="Genomic_DNA"/>
</dbReference>
<evidence type="ECO:0000313" key="1">
    <source>
        <dbReference type="EMBL" id="KAH7365796.1"/>
    </source>
</evidence>
<protein>
    <submittedName>
        <fullName evidence="1">Uncharacterized protein</fullName>
    </submittedName>
</protein>
<evidence type="ECO:0000313" key="2">
    <source>
        <dbReference type="Proteomes" id="UP000825935"/>
    </source>
</evidence>
<organism evidence="1 2">
    <name type="scientific">Ceratopteris richardii</name>
    <name type="common">Triangle waterfern</name>
    <dbReference type="NCBI Taxonomy" id="49495"/>
    <lineage>
        <taxon>Eukaryota</taxon>
        <taxon>Viridiplantae</taxon>
        <taxon>Streptophyta</taxon>
        <taxon>Embryophyta</taxon>
        <taxon>Tracheophyta</taxon>
        <taxon>Polypodiopsida</taxon>
        <taxon>Polypodiidae</taxon>
        <taxon>Polypodiales</taxon>
        <taxon>Pteridineae</taxon>
        <taxon>Pteridaceae</taxon>
        <taxon>Parkerioideae</taxon>
        <taxon>Ceratopteris</taxon>
    </lineage>
</organism>
<accession>A0A8T2SQV5</accession>
<dbReference type="Proteomes" id="UP000825935">
    <property type="component" value="Chromosome 18"/>
</dbReference>